<feature type="region of interest" description="Disordered" evidence="4">
    <location>
        <begin position="329"/>
        <end position="384"/>
    </location>
</feature>
<feature type="compositionally biased region" description="Basic and acidic residues" evidence="4">
    <location>
        <begin position="289"/>
        <end position="298"/>
    </location>
</feature>
<dbReference type="PROSITE" id="PS51194">
    <property type="entry name" value="HELICASE_CTER"/>
    <property type="match status" value="1"/>
</dbReference>
<gene>
    <name evidence="6" type="ORF">IMG5_031170</name>
</gene>
<dbReference type="AlphaFoldDB" id="G0QLJ0"/>
<organism evidence="6 7">
    <name type="scientific">Ichthyophthirius multifiliis</name>
    <name type="common">White spot disease agent</name>
    <name type="synonym">Ich</name>
    <dbReference type="NCBI Taxonomy" id="5932"/>
    <lineage>
        <taxon>Eukaryota</taxon>
        <taxon>Sar</taxon>
        <taxon>Alveolata</taxon>
        <taxon>Ciliophora</taxon>
        <taxon>Intramacronucleata</taxon>
        <taxon>Oligohymenophorea</taxon>
        <taxon>Hymenostomatida</taxon>
        <taxon>Ophryoglenina</taxon>
        <taxon>Ichthyophthirius</taxon>
    </lineage>
</organism>
<dbReference type="Pfam" id="PF14619">
    <property type="entry name" value="SnAC"/>
    <property type="match status" value="1"/>
</dbReference>
<dbReference type="SMART" id="SM00490">
    <property type="entry name" value="HELICc"/>
    <property type="match status" value="1"/>
</dbReference>
<dbReference type="Proteomes" id="UP000008983">
    <property type="component" value="Unassembled WGS sequence"/>
</dbReference>
<keyword evidence="7" id="KW-1185">Reference proteome</keyword>
<evidence type="ECO:0000256" key="4">
    <source>
        <dbReference type="SAM" id="MobiDB-lite"/>
    </source>
</evidence>
<name>G0QLJ0_ICHMU</name>
<keyword evidence="2" id="KW-0378">Hydrolase</keyword>
<dbReference type="eggNOG" id="KOG0386">
    <property type="taxonomic scope" value="Eukaryota"/>
</dbReference>
<dbReference type="SMART" id="SM01314">
    <property type="entry name" value="SnAC"/>
    <property type="match status" value="1"/>
</dbReference>
<dbReference type="GO" id="GO:0016787">
    <property type="term" value="F:hydrolase activity"/>
    <property type="evidence" value="ECO:0007669"/>
    <property type="project" value="UniProtKB-KW"/>
</dbReference>
<dbReference type="CDD" id="cd18793">
    <property type="entry name" value="SF2_C_SNF"/>
    <property type="match status" value="1"/>
</dbReference>
<sequence length="398" mass="47783">MNLMMQLKKVCNHPYLFMNSDSYEINDMIWRVSGKFVLLDRMLPKLIRSGHRVLIFTQMTHVMDILEEYFKLNENYIKYLRLDGTTKADDRGEQMALFNQPNSPYNIFILSTRAGGLGLNLQTADTVIIFDSDWNPQMDQQAQDRAHRIGSKNEVRVYRLVTNTWIEEVILTKAAYKMGLDEMIIQAGLYNQKSTDNDRKEKIEHLLRKRKRYDGVDDEIPNDEQLNEMLYRNEEEYQLFAQMDQERLENEKERYQYFANNILKGEEEVKNINYRLCNLDEVPDWIKSSKQEKQENRQYGRGTRQRKQINYSDEAMDQYFLKLVEKNPSEKEVISDEEDDCYEEYKGDQSYYNEDKKKKKKKNQQNQEQQEDNINKYISDNQDNEIEFEYQEQINDEN</sequence>
<dbReference type="InterPro" id="IPR049730">
    <property type="entry name" value="SNF2/RAD54-like_C"/>
</dbReference>
<evidence type="ECO:0000256" key="2">
    <source>
        <dbReference type="ARBA" id="ARBA00022801"/>
    </source>
</evidence>
<protein>
    <recommendedName>
        <fullName evidence="5">Helicase C-terminal domain-containing protein</fullName>
    </recommendedName>
</protein>
<dbReference type="InterPro" id="IPR029295">
    <property type="entry name" value="SnAC"/>
</dbReference>
<reference evidence="6 7" key="1">
    <citation type="submission" date="2011-07" db="EMBL/GenBank/DDBJ databases">
        <authorList>
            <person name="Coyne R."/>
            <person name="Brami D."/>
            <person name="Johnson J."/>
            <person name="Hostetler J."/>
            <person name="Hannick L."/>
            <person name="Clark T."/>
            <person name="Cassidy-Hanley D."/>
            <person name="Inman J."/>
        </authorList>
    </citation>
    <scope>NUCLEOTIDE SEQUENCE [LARGE SCALE GENOMIC DNA]</scope>
    <source>
        <strain evidence="6 7">G5</strain>
    </source>
</reference>
<dbReference type="STRING" id="857967.G0QLJ0"/>
<evidence type="ECO:0000256" key="3">
    <source>
        <dbReference type="ARBA" id="ARBA00023242"/>
    </source>
</evidence>
<dbReference type="InParanoid" id="G0QLJ0"/>
<proteinExistence type="predicted"/>
<dbReference type="Gene3D" id="3.40.50.300">
    <property type="entry name" value="P-loop containing nucleotide triphosphate hydrolases"/>
    <property type="match status" value="1"/>
</dbReference>
<dbReference type="PANTHER" id="PTHR10799">
    <property type="entry name" value="SNF2/RAD54 HELICASE FAMILY"/>
    <property type="match status" value="1"/>
</dbReference>
<comment type="subcellular location">
    <subcellularLocation>
        <location evidence="1">Nucleus</location>
    </subcellularLocation>
</comment>
<evidence type="ECO:0000259" key="5">
    <source>
        <dbReference type="PROSITE" id="PS51194"/>
    </source>
</evidence>
<feature type="region of interest" description="Disordered" evidence="4">
    <location>
        <begin position="289"/>
        <end position="311"/>
    </location>
</feature>
<dbReference type="GO" id="GO:0005634">
    <property type="term" value="C:nucleus"/>
    <property type="evidence" value="ECO:0007669"/>
    <property type="project" value="UniProtKB-SubCell"/>
</dbReference>
<dbReference type="RefSeq" id="XP_004039220.1">
    <property type="nucleotide sequence ID" value="XM_004039172.1"/>
</dbReference>
<dbReference type="SUPFAM" id="SSF52540">
    <property type="entry name" value="P-loop containing nucleoside triphosphate hydrolases"/>
    <property type="match status" value="1"/>
</dbReference>
<evidence type="ECO:0000313" key="7">
    <source>
        <dbReference type="Proteomes" id="UP000008983"/>
    </source>
</evidence>
<keyword evidence="3" id="KW-0539">Nucleus</keyword>
<dbReference type="EMBL" id="GL983264">
    <property type="protein sequence ID" value="EGR33916.1"/>
    <property type="molecule type" value="Genomic_DNA"/>
</dbReference>
<dbReference type="OrthoDB" id="448448at2759"/>
<dbReference type="InterPro" id="IPR027417">
    <property type="entry name" value="P-loop_NTPase"/>
</dbReference>
<dbReference type="GeneID" id="14910103"/>
<evidence type="ECO:0000313" key="6">
    <source>
        <dbReference type="EMBL" id="EGR33916.1"/>
    </source>
</evidence>
<evidence type="ECO:0000256" key="1">
    <source>
        <dbReference type="ARBA" id="ARBA00004123"/>
    </source>
</evidence>
<dbReference type="GO" id="GO:0042393">
    <property type="term" value="F:histone binding"/>
    <property type="evidence" value="ECO:0007669"/>
    <property type="project" value="InterPro"/>
</dbReference>
<dbReference type="InterPro" id="IPR001650">
    <property type="entry name" value="Helicase_C-like"/>
</dbReference>
<dbReference type="Pfam" id="PF00271">
    <property type="entry name" value="Helicase_C"/>
    <property type="match status" value="1"/>
</dbReference>
<feature type="domain" description="Helicase C-terminal" evidence="5">
    <location>
        <begin position="38"/>
        <end position="200"/>
    </location>
</feature>
<accession>G0QLJ0</accession>
<dbReference type="OMA" id="MEPYLEY"/>